<organism evidence="2 3">
    <name type="scientific">Lachnellula suecica</name>
    <dbReference type="NCBI Taxonomy" id="602035"/>
    <lineage>
        <taxon>Eukaryota</taxon>
        <taxon>Fungi</taxon>
        <taxon>Dikarya</taxon>
        <taxon>Ascomycota</taxon>
        <taxon>Pezizomycotina</taxon>
        <taxon>Leotiomycetes</taxon>
        <taxon>Helotiales</taxon>
        <taxon>Lachnaceae</taxon>
        <taxon>Lachnellula</taxon>
    </lineage>
</organism>
<dbReference type="EMBL" id="QGMK01001984">
    <property type="protein sequence ID" value="TVY62332.1"/>
    <property type="molecule type" value="Genomic_DNA"/>
</dbReference>
<dbReference type="OrthoDB" id="1046782at2759"/>
<evidence type="ECO:0000313" key="2">
    <source>
        <dbReference type="EMBL" id="TVY62332.1"/>
    </source>
</evidence>
<name>A0A8T9BUH8_9HELO</name>
<feature type="chain" id="PRO_5035739206" evidence="1">
    <location>
        <begin position="21"/>
        <end position="440"/>
    </location>
</feature>
<dbReference type="Gene3D" id="3.20.20.80">
    <property type="entry name" value="Glycosidases"/>
    <property type="match status" value="1"/>
</dbReference>
<sequence length="440" mass="46683">MRLSSLILAAASLLTSSASAQKYVFAHVVVGNTAAHTQATWANDISLAQASGIDAFALNMGYPDSNIPTQVANAFAAAEAAGSSFKLFFSFDYLGGGTPWPATGDNSVVSYLTQYKGSAAYFNYDDAPFVSTFEGTATANIADWAPGGAIRSAVGSVYFVPDWTSLGTGGIAADLDNIEGFFSWDMWPNGAVNSTDATDKAWQAATPGKTFMMGVSPWFFHSASGGKDWVWRGDDLWADRWAQTLDVNPEFVEYERIVTWNDFGEAHYVGPLPADTSEIAAGSGPYVTNMPHDSWRDFLPYYIAAYKGTPLTPDRDQMQYWYRLSPALGGSTCGVVGNDADQGQTETTPSAILEDGIFFSAILTSAASVEVQIGSGQVVTFPGAAGINHWSVPFNGQTGVPTFSVVRDGSVVKSNTGAAITSSTSLSDGCVNYNGWVGSF</sequence>
<keyword evidence="1" id="KW-0732">Signal</keyword>
<dbReference type="AlphaFoldDB" id="A0A8T9BUH8"/>
<feature type="signal peptide" evidence="1">
    <location>
        <begin position="1"/>
        <end position="20"/>
    </location>
</feature>
<dbReference type="GO" id="GO:0051118">
    <property type="term" value="F:glucan endo-1,3-alpha-glucosidase activity"/>
    <property type="evidence" value="ECO:0007669"/>
    <property type="project" value="InterPro"/>
</dbReference>
<reference evidence="2 3" key="1">
    <citation type="submission" date="2018-05" db="EMBL/GenBank/DDBJ databases">
        <title>Genome sequencing and assembly of the regulated plant pathogen Lachnellula willkommii and related sister species for the development of diagnostic species identification markers.</title>
        <authorList>
            <person name="Giroux E."/>
            <person name="Bilodeau G."/>
        </authorList>
    </citation>
    <scope>NUCLEOTIDE SEQUENCE [LARGE SCALE GENOMIC DNA]</scope>
    <source>
        <strain evidence="2 3">CBS 268.59</strain>
    </source>
</reference>
<accession>A0A8T9BUH8</accession>
<proteinExistence type="predicted"/>
<gene>
    <name evidence="2" type="ORF">LSUE1_G008575</name>
</gene>
<dbReference type="CDD" id="cd11577">
    <property type="entry name" value="GH71"/>
    <property type="match status" value="1"/>
</dbReference>
<keyword evidence="3" id="KW-1185">Reference proteome</keyword>
<evidence type="ECO:0000313" key="3">
    <source>
        <dbReference type="Proteomes" id="UP000469558"/>
    </source>
</evidence>
<comment type="caution">
    <text evidence="2">The sequence shown here is derived from an EMBL/GenBank/DDBJ whole genome shotgun (WGS) entry which is preliminary data.</text>
</comment>
<protein>
    <submittedName>
        <fullName evidence="2">Mutanase</fullName>
    </submittedName>
</protein>
<dbReference type="Proteomes" id="UP000469558">
    <property type="component" value="Unassembled WGS sequence"/>
</dbReference>
<dbReference type="InterPro" id="IPR005197">
    <property type="entry name" value="Glyco_hydro_71"/>
</dbReference>
<evidence type="ECO:0000256" key="1">
    <source>
        <dbReference type="SAM" id="SignalP"/>
    </source>
</evidence>
<dbReference type="Pfam" id="PF03659">
    <property type="entry name" value="Glyco_hydro_71"/>
    <property type="match status" value="1"/>
</dbReference>